<reference evidence="1 2" key="1">
    <citation type="submission" date="2023-03" db="EMBL/GenBank/DDBJ databases">
        <title>WGS of Gossypium arboreum.</title>
        <authorList>
            <person name="Yu D."/>
        </authorList>
    </citation>
    <scope>NUCLEOTIDE SEQUENCE [LARGE SCALE GENOMIC DNA]</scope>
    <source>
        <tissue evidence="1">Leaf</tissue>
    </source>
</reference>
<name>A0ABR0QAB6_GOSAR</name>
<proteinExistence type="predicted"/>
<sequence>MESELTRLATIRIKLINSQIENENCKEVLNIDGKETRVSGVKADLIIANLGFQFSHHVEAIGFSGGIWIGWKRPFFTWHSDVVFERLDRAIGNDEWIYSFQNWSVTHLPILKSNHRPLLLEIDVQEGFENVLHHKDLIWKQKVKCDWLLLKDRNTKSYHQYTLQRIKQNWIMALENGLGEWIFYEEELQNEAIRFFQNLYGEKPESMRSLPPSLFPWIAEGDF</sequence>
<evidence type="ECO:0008006" key="3">
    <source>
        <dbReference type="Google" id="ProtNLM"/>
    </source>
</evidence>
<gene>
    <name evidence="1" type="ORF">PVK06_011961</name>
</gene>
<comment type="caution">
    <text evidence="1">The sequence shown here is derived from an EMBL/GenBank/DDBJ whole genome shotgun (WGS) entry which is preliminary data.</text>
</comment>
<dbReference type="SUPFAM" id="SSF56219">
    <property type="entry name" value="DNase I-like"/>
    <property type="match status" value="1"/>
</dbReference>
<dbReference type="InterPro" id="IPR036691">
    <property type="entry name" value="Endo/exonu/phosph_ase_sf"/>
</dbReference>
<dbReference type="PANTHER" id="PTHR33710:SF79">
    <property type="entry name" value="OS06G0205337 PROTEIN"/>
    <property type="match status" value="1"/>
</dbReference>
<evidence type="ECO:0000313" key="1">
    <source>
        <dbReference type="EMBL" id="KAK5836203.1"/>
    </source>
</evidence>
<dbReference type="EMBL" id="JARKNE010000004">
    <property type="protein sequence ID" value="KAK5836203.1"/>
    <property type="molecule type" value="Genomic_DNA"/>
</dbReference>
<organism evidence="1 2">
    <name type="scientific">Gossypium arboreum</name>
    <name type="common">Tree cotton</name>
    <name type="synonym">Gossypium nanking</name>
    <dbReference type="NCBI Taxonomy" id="29729"/>
    <lineage>
        <taxon>Eukaryota</taxon>
        <taxon>Viridiplantae</taxon>
        <taxon>Streptophyta</taxon>
        <taxon>Embryophyta</taxon>
        <taxon>Tracheophyta</taxon>
        <taxon>Spermatophyta</taxon>
        <taxon>Magnoliopsida</taxon>
        <taxon>eudicotyledons</taxon>
        <taxon>Gunneridae</taxon>
        <taxon>Pentapetalae</taxon>
        <taxon>rosids</taxon>
        <taxon>malvids</taxon>
        <taxon>Malvales</taxon>
        <taxon>Malvaceae</taxon>
        <taxon>Malvoideae</taxon>
        <taxon>Gossypium</taxon>
    </lineage>
</organism>
<evidence type="ECO:0000313" key="2">
    <source>
        <dbReference type="Proteomes" id="UP001358586"/>
    </source>
</evidence>
<keyword evidence="2" id="KW-1185">Reference proteome</keyword>
<protein>
    <recommendedName>
        <fullName evidence="3">Reverse transcriptase</fullName>
    </recommendedName>
</protein>
<dbReference type="Proteomes" id="UP001358586">
    <property type="component" value="Chromosome 4"/>
</dbReference>
<accession>A0ABR0QAB6</accession>
<dbReference type="PANTHER" id="PTHR33710">
    <property type="entry name" value="BNAC02G09200D PROTEIN"/>
    <property type="match status" value="1"/>
</dbReference>